<gene>
    <name evidence="4" type="ORF">FNW17_09430</name>
</gene>
<comment type="caution">
    <text evidence="4">The sequence shown here is derived from an EMBL/GenBank/DDBJ whole genome shotgun (WGS) entry which is preliminary data.</text>
</comment>
<name>A0A553CK61_9FLAO</name>
<dbReference type="Pfam" id="PF18962">
    <property type="entry name" value="Por_Secre_tail"/>
    <property type="match status" value="1"/>
</dbReference>
<keyword evidence="5" id="KW-1185">Reference proteome</keyword>
<reference evidence="4 5" key="1">
    <citation type="submission" date="2019-07" db="EMBL/GenBank/DDBJ databases">
        <title>Novel species of Flavobacterium.</title>
        <authorList>
            <person name="Liu Q."/>
            <person name="Xin Y.-H."/>
        </authorList>
    </citation>
    <scope>NUCLEOTIDE SEQUENCE [LARGE SCALE GENOMIC DNA]</scope>
    <source>
        <strain evidence="4 5">LB3P56</strain>
    </source>
</reference>
<dbReference type="OrthoDB" id="1363275at2"/>
<dbReference type="EMBL" id="VJZR01000007">
    <property type="protein sequence ID" value="TRX20881.1"/>
    <property type="molecule type" value="Genomic_DNA"/>
</dbReference>
<evidence type="ECO:0000313" key="4">
    <source>
        <dbReference type="EMBL" id="TRX20881.1"/>
    </source>
</evidence>
<dbReference type="InterPro" id="IPR026444">
    <property type="entry name" value="Secre_tail"/>
</dbReference>
<dbReference type="NCBIfam" id="TIGR04183">
    <property type="entry name" value="Por_Secre_tail"/>
    <property type="match status" value="1"/>
</dbReference>
<accession>A0A553CK61</accession>
<dbReference type="AlphaFoldDB" id="A0A553CK61"/>
<evidence type="ECO:0000313" key="5">
    <source>
        <dbReference type="Proteomes" id="UP000318585"/>
    </source>
</evidence>
<sequence>MIMKTLKLIVIILVFSAVKGFAQNPTIENATICSKTGESIYISVANVSPTDSFIWQLKTPTADWTTINNLNAANVYSDYSMATLYIVKTATLPVNATLYRVVVTNGSSSLTSNTATLTVSPLSVSSTITGASPLCFGGNKTLTYGTDSIGDIQWQFSTTSSTADFYDIDFENKKTYNAVNIQETTWYRVRNTSGACNPSYSPAVQVVVNPFPIAGYIDGGDINVCKSSNTTELILIDYEGKIQWQKSIDIAGPFASIPNATAATYKANSLAVTTYFKAVVTSGDCLSESTDPVVIIVDPTPISKLITGATTVCFGDNIKLTYGSDSIGDIQWQSSTTSSTDDFYDIDNEIGLVFTATNLQESTWFRVMNSSGGCNSVFSPAVKVLVNPLPIAGNIEGGGDTVCKSLNSTVLSLNNQEGTIKWQKAPDVNGSSGTFVDIPSATKETYTAASLTATTHFRAVLSSSACASEMTDSVVIFVSPTPVAKLITGASPACKGSSKVLVYGEGSLGDIQWQFSTTSASSGFNDIPGEIGHLFLASDLQETTWIRVSNSIDSCNAVYSPVVQITINPPPVSGFIEGGNKNVSKKLNATELTLKGYKGTSFQWQKAASLTDNFTDIPFSSSSKYIATGLTDNAYFRVIISSDICTKIASEPVFINVNSDFEITTFPNPFDSEFNVNLTPLTLDPIELKVYDISGRIIENLNINSSEINSKRLGGNYLPGVYLMIIKQGSLEKSSKVIKK</sequence>
<evidence type="ECO:0000259" key="3">
    <source>
        <dbReference type="Pfam" id="PF18962"/>
    </source>
</evidence>
<evidence type="ECO:0000256" key="2">
    <source>
        <dbReference type="SAM" id="SignalP"/>
    </source>
</evidence>
<organism evidence="4 5">
    <name type="scientific">Flavobacterium franklandianum</name>
    <dbReference type="NCBI Taxonomy" id="2594430"/>
    <lineage>
        <taxon>Bacteria</taxon>
        <taxon>Pseudomonadati</taxon>
        <taxon>Bacteroidota</taxon>
        <taxon>Flavobacteriia</taxon>
        <taxon>Flavobacteriales</taxon>
        <taxon>Flavobacteriaceae</taxon>
        <taxon>Flavobacterium</taxon>
    </lineage>
</organism>
<feature type="chain" id="PRO_5021838787" evidence="2">
    <location>
        <begin position="23"/>
        <end position="740"/>
    </location>
</feature>
<keyword evidence="1 2" id="KW-0732">Signal</keyword>
<dbReference type="Proteomes" id="UP000318585">
    <property type="component" value="Unassembled WGS sequence"/>
</dbReference>
<feature type="signal peptide" evidence="2">
    <location>
        <begin position="1"/>
        <end position="22"/>
    </location>
</feature>
<feature type="domain" description="Secretion system C-terminal sorting" evidence="3">
    <location>
        <begin position="666"/>
        <end position="738"/>
    </location>
</feature>
<evidence type="ECO:0000256" key="1">
    <source>
        <dbReference type="ARBA" id="ARBA00022729"/>
    </source>
</evidence>
<protein>
    <submittedName>
        <fullName evidence="4">T9SS type A sorting domain-containing protein</fullName>
    </submittedName>
</protein>
<proteinExistence type="predicted"/>